<organism evidence="1 2">
    <name type="scientific">Pseudorhodobacter antarcticus</name>
    <dbReference type="NCBI Taxonomy" id="1077947"/>
    <lineage>
        <taxon>Bacteria</taxon>
        <taxon>Pseudomonadati</taxon>
        <taxon>Pseudomonadota</taxon>
        <taxon>Alphaproteobacteria</taxon>
        <taxon>Rhodobacterales</taxon>
        <taxon>Paracoccaceae</taxon>
        <taxon>Pseudorhodobacter</taxon>
    </lineage>
</organism>
<evidence type="ECO:0000313" key="1">
    <source>
        <dbReference type="EMBL" id="SEN86062.1"/>
    </source>
</evidence>
<keyword evidence="2" id="KW-1185">Reference proteome</keyword>
<dbReference type="EMBL" id="FOCO01000028">
    <property type="protein sequence ID" value="SEN86062.1"/>
    <property type="molecule type" value="Genomic_DNA"/>
</dbReference>
<dbReference type="Proteomes" id="UP000183002">
    <property type="component" value="Unassembled WGS sequence"/>
</dbReference>
<name>A0A1H8JZF3_9RHOB</name>
<dbReference type="Pfam" id="PF13591">
    <property type="entry name" value="MerR_2"/>
    <property type="match status" value="1"/>
</dbReference>
<accession>A0A1H8JZF3</accession>
<gene>
    <name evidence="1" type="ORF">SAMN05216227_102820</name>
</gene>
<dbReference type="Gene3D" id="1.10.1660.10">
    <property type="match status" value="1"/>
</dbReference>
<evidence type="ECO:0000313" key="2">
    <source>
        <dbReference type="Proteomes" id="UP000183002"/>
    </source>
</evidence>
<reference evidence="1 2" key="1">
    <citation type="submission" date="2016-10" db="EMBL/GenBank/DDBJ databases">
        <authorList>
            <person name="de Groot N.N."/>
        </authorList>
    </citation>
    <scope>NUCLEOTIDE SEQUENCE [LARGE SCALE GENOMIC DNA]</scope>
    <source>
        <strain evidence="1 2">CGMCC 1.10836</strain>
    </source>
</reference>
<proteinExistence type="predicted"/>
<dbReference type="AlphaFoldDB" id="A0A1H8JZF3"/>
<sequence>MTNSFSEDQVIATITRLTRPQLTGFIQAEFIRPHQTAAGYTFQRIDIARIELLCDLSHDLDLDETALGVVISLLDQLHSARQERAALTRALAALPPDLHAQIIAAMMPP</sequence>
<dbReference type="STRING" id="1077947.SAMN05216227_102820"/>
<dbReference type="OrthoDB" id="9800876at2"/>
<protein>
    <submittedName>
        <fullName evidence="1">Chaperone modulatory protein CbpM</fullName>
    </submittedName>
</protein>
<dbReference type="RefSeq" id="WP_050518244.1">
    <property type="nucleotide sequence ID" value="NZ_FOCO01000028.1"/>
</dbReference>